<name>A0A9N9EW43_9GLOM</name>
<organism evidence="1 2">
    <name type="scientific">Dentiscutata erythropus</name>
    <dbReference type="NCBI Taxonomy" id="1348616"/>
    <lineage>
        <taxon>Eukaryota</taxon>
        <taxon>Fungi</taxon>
        <taxon>Fungi incertae sedis</taxon>
        <taxon>Mucoromycota</taxon>
        <taxon>Glomeromycotina</taxon>
        <taxon>Glomeromycetes</taxon>
        <taxon>Diversisporales</taxon>
        <taxon>Gigasporaceae</taxon>
        <taxon>Dentiscutata</taxon>
    </lineage>
</organism>
<dbReference type="OrthoDB" id="2425774at2759"/>
<comment type="caution">
    <text evidence="1">The sequence shown here is derived from an EMBL/GenBank/DDBJ whole genome shotgun (WGS) entry which is preliminary data.</text>
</comment>
<sequence length="215" mass="24319">MSTEIGALDEEEAILHNFVNWTSGNAFIDNLIQQCQLENPVPGKTIEWVPYENFQNIKYIAKGGFGSIYTAMWVNGWIDDWNNETQKFKRSGPSEIALKRLFNSDNPNHNFFEEEDLDTPLLSNNCKSVSFDLKNLSVPKNLDEYIQSGSDGLLILKQIDSGNNLSKNNEVISTKVKSIISSIATENLQSINHDFLKSGLQYMNPKKGHLLEFVV</sequence>
<reference evidence="1" key="1">
    <citation type="submission" date="2021-06" db="EMBL/GenBank/DDBJ databases">
        <authorList>
            <person name="Kallberg Y."/>
            <person name="Tangrot J."/>
            <person name="Rosling A."/>
        </authorList>
    </citation>
    <scope>NUCLEOTIDE SEQUENCE</scope>
    <source>
        <strain evidence="1">MA453B</strain>
    </source>
</reference>
<evidence type="ECO:0000313" key="1">
    <source>
        <dbReference type="EMBL" id="CAG8694727.1"/>
    </source>
</evidence>
<dbReference type="Proteomes" id="UP000789405">
    <property type="component" value="Unassembled WGS sequence"/>
</dbReference>
<protein>
    <submittedName>
        <fullName evidence="1">20894_t:CDS:1</fullName>
    </submittedName>
</protein>
<proteinExistence type="predicted"/>
<dbReference type="Gene3D" id="1.10.10.1010">
    <property type="entry name" value="Intein homing endonuclease, domain IV"/>
    <property type="match status" value="1"/>
</dbReference>
<dbReference type="AlphaFoldDB" id="A0A9N9EW43"/>
<gene>
    <name evidence="1" type="ORF">DERYTH_LOCUS12599</name>
</gene>
<keyword evidence="2" id="KW-1185">Reference proteome</keyword>
<dbReference type="EMBL" id="CAJVPY010008358">
    <property type="protein sequence ID" value="CAG8694727.1"/>
    <property type="molecule type" value="Genomic_DNA"/>
</dbReference>
<evidence type="ECO:0000313" key="2">
    <source>
        <dbReference type="Proteomes" id="UP000789405"/>
    </source>
</evidence>
<accession>A0A9N9EW43</accession>